<evidence type="ECO:0000259" key="5">
    <source>
        <dbReference type="PROSITE" id="PS50089"/>
    </source>
</evidence>
<organism evidence="6 7">
    <name type="scientific">Escallonia rubra</name>
    <dbReference type="NCBI Taxonomy" id="112253"/>
    <lineage>
        <taxon>Eukaryota</taxon>
        <taxon>Viridiplantae</taxon>
        <taxon>Streptophyta</taxon>
        <taxon>Embryophyta</taxon>
        <taxon>Tracheophyta</taxon>
        <taxon>Spermatophyta</taxon>
        <taxon>Magnoliopsida</taxon>
        <taxon>eudicotyledons</taxon>
        <taxon>Gunneridae</taxon>
        <taxon>Pentapetalae</taxon>
        <taxon>asterids</taxon>
        <taxon>campanulids</taxon>
        <taxon>Escalloniales</taxon>
        <taxon>Escalloniaceae</taxon>
        <taxon>Escallonia</taxon>
    </lineage>
</organism>
<evidence type="ECO:0000256" key="1">
    <source>
        <dbReference type="ARBA" id="ARBA00022723"/>
    </source>
</evidence>
<keyword evidence="3" id="KW-0862">Zinc</keyword>
<dbReference type="PANTHER" id="PTHR45969:SF69">
    <property type="entry name" value="FINGER DOMAIN PROTEIN, PUTATIVE (AFU_ORTHOLOGUE AFUA_3G12190)-RELATED"/>
    <property type="match status" value="1"/>
</dbReference>
<dbReference type="PROSITE" id="PS50089">
    <property type="entry name" value="ZF_RING_2"/>
    <property type="match status" value="1"/>
</dbReference>
<dbReference type="GO" id="GO:0061630">
    <property type="term" value="F:ubiquitin protein ligase activity"/>
    <property type="evidence" value="ECO:0007669"/>
    <property type="project" value="TreeGrafter"/>
</dbReference>
<dbReference type="SMART" id="SM00184">
    <property type="entry name" value="RING"/>
    <property type="match status" value="1"/>
</dbReference>
<keyword evidence="2 4" id="KW-0863">Zinc-finger</keyword>
<dbReference type="Proteomes" id="UP001187471">
    <property type="component" value="Unassembled WGS sequence"/>
</dbReference>
<dbReference type="InterPro" id="IPR001841">
    <property type="entry name" value="Znf_RING"/>
</dbReference>
<name>A0AA88S6X7_9ASTE</name>
<reference evidence="6" key="1">
    <citation type="submission" date="2022-12" db="EMBL/GenBank/DDBJ databases">
        <title>Draft genome assemblies for two species of Escallonia (Escalloniales).</title>
        <authorList>
            <person name="Chanderbali A."/>
            <person name="Dervinis C."/>
            <person name="Anghel I."/>
            <person name="Soltis D."/>
            <person name="Soltis P."/>
            <person name="Zapata F."/>
        </authorList>
    </citation>
    <scope>NUCLEOTIDE SEQUENCE</scope>
    <source>
        <strain evidence="6">UCBG92.1500</strain>
        <tissue evidence="6">Leaf</tissue>
    </source>
</reference>
<evidence type="ECO:0000313" key="7">
    <source>
        <dbReference type="Proteomes" id="UP001187471"/>
    </source>
</evidence>
<evidence type="ECO:0000313" key="6">
    <source>
        <dbReference type="EMBL" id="KAK2993176.1"/>
    </source>
</evidence>
<comment type="caution">
    <text evidence="6">The sequence shown here is derived from an EMBL/GenBank/DDBJ whole genome shotgun (WGS) entry which is preliminary data.</text>
</comment>
<dbReference type="Gene3D" id="3.30.40.10">
    <property type="entry name" value="Zinc/RING finger domain, C3HC4 (zinc finger)"/>
    <property type="match status" value="1"/>
</dbReference>
<evidence type="ECO:0000256" key="3">
    <source>
        <dbReference type="ARBA" id="ARBA00022833"/>
    </source>
</evidence>
<dbReference type="Pfam" id="PF13639">
    <property type="entry name" value="zf-RING_2"/>
    <property type="match status" value="1"/>
</dbReference>
<dbReference type="GO" id="GO:0016567">
    <property type="term" value="P:protein ubiquitination"/>
    <property type="evidence" value="ECO:0007669"/>
    <property type="project" value="TreeGrafter"/>
</dbReference>
<dbReference type="EMBL" id="JAVXUO010000339">
    <property type="protein sequence ID" value="KAK2993176.1"/>
    <property type="molecule type" value="Genomic_DNA"/>
</dbReference>
<keyword evidence="7" id="KW-1185">Reference proteome</keyword>
<accession>A0AA88S6X7</accession>
<protein>
    <recommendedName>
        <fullName evidence="5">RING-type domain-containing protein</fullName>
    </recommendedName>
</protein>
<evidence type="ECO:0000256" key="4">
    <source>
        <dbReference type="PROSITE-ProRule" id="PRU00175"/>
    </source>
</evidence>
<gene>
    <name evidence="6" type="ORF">RJ640_030800</name>
</gene>
<evidence type="ECO:0000256" key="2">
    <source>
        <dbReference type="ARBA" id="ARBA00022771"/>
    </source>
</evidence>
<dbReference type="AlphaFoldDB" id="A0AA88S6X7"/>
<dbReference type="PANTHER" id="PTHR45969">
    <property type="entry name" value="RING ZINC FINGER PROTEIN-RELATED"/>
    <property type="match status" value="1"/>
</dbReference>
<feature type="domain" description="RING-type" evidence="5">
    <location>
        <begin position="110"/>
        <end position="152"/>
    </location>
</feature>
<dbReference type="GO" id="GO:0008270">
    <property type="term" value="F:zinc ion binding"/>
    <property type="evidence" value="ECO:0007669"/>
    <property type="project" value="UniProtKB-KW"/>
</dbReference>
<dbReference type="InterPro" id="IPR013083">
    <property type="entry name" value="Znf_RING/FYVE/PHD"/>
</dbReference>
<sequence>MGRSRRKYRCSPKTYVVTMGRSSEIASNLLVQNLQIKRRIMGHDVGLCFLRQDGEAARLRNGNNETSRHTTRPLLVPQQGQETCATTPPQPQTIKQQADEVRIILFNDVCAICSDDIKYGERCRALPNCSHMYHQQCLDEWLKINEDCPLCRAYLTKMSSVLVLLVKHLGFGIEDLVTCIWST</sequence>
<keyword evidence="1" id="KW-0479">Metal-binding</keyword>
<proteinExistence type="predicted"/>
<dbReference type="SUPFAM" id="SSF57850">
    <property type="entry name" value="RING/U-box"/>
    <property type="match status" value="1"/>
</dbReference>